<dbReference type="EMBL" id="JBHGBT010000017">
    <property type="protein sequence ID" value="MFB4196298.1"/>
    <property type="molecule type" value="Genomic_DNA"/>
</dbReference>
<accession>A0ABV4ZQS4</accession>
<evidence type="ECO:0000313" key="1">
    <source>
        <dbReference type="EMBL" id="MFB4196298.1"/>
    </source>
</evidence>
<sequence>MKSFIGTHEVLDDTDYLELAFGTPPELWLGSEAESAEERAARMDAADDILADAPELAAPVAALTAMAVEAFAQQLPAARRSRTAVNS</sequence>
<comment type="caution">
    <text evidence="1">The sequence shown here is derived from an EMBL/GenBank/DDBJ whole genome shotgun (WGS) entry which is preliminary data.</text>
</comment>
<protein>
    <submittedName>
        <fullName evidence="1">Uncharacterized protein</fullName>
    </submittedName>
</protein>
<reference evidence="1 2" key="1">
    <citation type="submission" date="2024-09" db="EMBL/GenBank/DDBJ databases">
        <title>Draft genome sequence of multifaceted antimicrobials producing Streptomyces sp. strain FH1.</title>
        <authorList>
            <person name="Hassan F."/>
            <person name="Ali H."/>
            <person name="Hassan N."/>
            <person name="Nawaz A."/>
        </authorList>
    </citation>
    <scope>NUCLEOTIDE SEQUENCE [LARGE SCALE GENOMIC DNA]</scope>
    <source>
        <strain evidence="1 2">FH1</strain>
    </source>
</reference>
<gene>
    <name evidence="1" type="ORF">ACE11A_18300</name>
</gene>
<evidence type="ECO:0000313" key="2">
    <source>
        <dbReference type="Proteomes" id="UP001577267"/>
    </source>
</evidence>
<dbReference type="RefSeq" id="WP_375064168.1">
    <property type="nucleotide sequence ID" value="NZ_JBHGBT010000017.1"/>
</dbReference>
<proteinExistence type="predicted"/>
<keyword evidence="2" id="KW-1185">Reference proteome</keyword>
<dbReference type="Proteomes" id="UP001577267">
    <property type="component" value="Unassembled WGS sequence"/>
</dbReference>
<name>A0ABV4ZQS4_9ACTN</name>
<organism evidence="1 2">
    <name type="scientific">Streptomyces carpaticus</name>
    <dbReference type="NCBI Taxonomy" id="285558"/>
    <lineage>
        <taxon>Bacteria</taxon>
        <taxon>Bacillati</taxon>
        <taxon>Actinomycetota</taxon>
        <taxon>Actinomycetes</taxon>
        <taxon>Kitasatosporales</taxon>
        <taxon>Streptomycetaceae</taxon>
        <taxon>Streptomyces</taxon>
    </lineage>
</organism>